<dbReference type="EMBL" id="JAMSHJ010000003">
    <property type="protein sequence ID" value="KAI5426880.1"/>
    <property type="molecule type" value="Genomic_DNA"/>
</dbReference>
<dbReference type="AlphaFoldDB" id="A0A9D4XX93"/>
<protein>
    <submittedName>
        <fullName evidence="1">Uncharacterized protein</fullName>
    </submittedName>
</protein>
<dbReference type="Proteomes" id="UP001058974">
    <property type="component" value="Chromosome 3"/>
</dbReference>
<accession>A0A9D4XX93</accession>
<keyword evidence="2" id="KW-1185">Reference proteome</keyword>
<reference evidence="1 2" key="1">
    <citation type="journal article" date="2022" name="Nat. Genet.">
        <title>Improved pea reference genome and pan-genome highlight genomic features and evolutionary characteristics.</title>
        <authorList>
            <person name="Yang T."/>
            <person name="Liu R."/>
            <person name="Luo Y."/>
            <person name="Hu S."/>
            <person name="Wang D."/>
            <person name="Wang C."/>
            <person name="Pandey M.K."/>
            <person name="Ge S."/>
            <person name="Xu Q."/>
            <person name="Li N."/>
            <person name="Li G."/>
            <person name="Huang Y."/>
            <person name="Saxena R.K."/>
            <person name="Ji Y."/>
            <person name="Li M."/>
            <person name="Yan X."/>
            <person name="He Y."/>
            <person name="Liu Y."/>
            <person name="Wang X."/>
            <person name="Xiang C."/>
            <person name="Varshney R.K."/>
            <person name="Ding H."/>
            <person name="Gao S."/>
            <person name="Zong X."/>
        </authorList>
    </citation>
    <scope>NUCLEOTIDE SEQUENCE [LARGE SCALE GENOMIC DNA]</scope>
    <source>
        <strain evidence="1 2">cv. Zhongwan 6</strain>
    </source>
</reference>
<gene>
    <name evidence="1" type="ORF">KIW84_032349</name>
</gene>
<proteinExistence type="predicted"/>
<comment type="caution">
    <text evidence="1">The sequence shown here is derived from an EMBL/GenBank/DDBJ whole genome shotgun (WGS) entry which is preliminary data.</text>
</comment>
<sequence length="241" mass="28259">MAKIFKARYFPRCYFFKANIGNNLSLVWISIWQARNALRLGCRWSIRDGSNIMAMNEPWLQGKGDGCVGSPQRKCAYDITVKYPMLPNIKQLDVRVIMELFYNATSEDILQVTLVEEVGGYESWGRVAFMIDVLCRNRNDKLWNNEHEEEAKLGMVALCNWKDWFSAQHGQESENLNRQLMKWSAPNVGWLKCNVDAGFNNQRGTTNKGWCVRDNLDRFIYQRYSLGCWYSFYYRSRSHDP</sequence>
<name>A0A9D4XX93_PEA</name>
<evidence type="ECO:0000313" key="2">
    <source>
        <dbReference type="Proteomes" id="UP001058974"/>
    </source>
</evidence>
<dbReference type="Gramene" id="Psat03G0234900-T1">
    <property type="protein sequence ID" value="KAI5426880.1"/>
    <property type="gene ID" value="KIW84_032349"/>
</dbReference>
<organism evidence="1 2">
    <name type="scientific">Pisum sativum</name>
    <name type="common">Garden pea</name>
    <name type="synonym">Lathyrus oleraceus</name>
    <dbReference type="NCBI Taxonomy" id="3888"/>
    <lineage>
        <taxon>Eukaryota</taxon>
        <taxon>Viridiplantae</taxon>
        <taxon>Streptophyta</taxon>
        <taxon>Embryophyta</taxon>
        <taxon>Tracheophyta</taxon>
        <taxon>Spermatophyta</taxon>
        <taxon>Magnoliopsida</taxon>
        <taxon>eudicotyledons</taxon>
        <taxon>Gunneridae</taxon>
        <taxon>Pentapetalae</taxon>
        <taxon>rosids</taxon>
        <taxon>fabids</taxon>
        <taxon>Fabales</taxon>
        <taxon>Fabaceae</taxon>
        <taxon>Papilionoideae</taxon>
        <taxon>50 kb inversion clade</taxon>
        <taxon>NPAAA clade</taxon>
        <taxon>Hologalegina</taxon>
        <taxon>IRL clade</taxon>
        <taxon>Fabeae</taxon>
        <taxon>Lathyrus</taxon>
    </lineage>
</organism>
<evidence type="ECO:0000313" key="1">
    <source>
        <dbReference type="EMBL" id="KAI5426880.1"/>
    </source>
</evidence>